<comment type="caution">
    <text evidence="1">The sequence shown here is derived from an EMBL/GenBank/DDBJ whole genome shotgun (WGS) entry which is preliminary data.</text>
</comment>
<reference evidence="2" key="1">
    <citation type="submission" date="2016-06" db="EMBL/GenBank/DDBJ databases">
        <title>Parallel loss of symbiosis genes in relatives of nitrogen-fixing non-legume Parasponia.</title>
        <authorList>
            <person name="Van Velzen R."/>
            <person name="Holmer R."/>
            <person name="Bu F."/>
            <person name="Rutten L."/>
            <person name="Van Zeijl A."/>
            <person name="Liu W."/>
            <person name="Santuari L."/>
            <person name="Cao Q."/>
            <person name="Sharma T."/>
            <person name="Shen D."/>
            <person name="Roswanjaya Y."/>
            <person name="Wardhani T."/>
            <person name="Kalhor M.S."/>
            <person name="Jansen J."/>
            <person name="Van den Hoogen J."/>
            <person name="Gungor B."/>
            <person name="Hartog M."/>
            <person name="Hontelez J."/>
            <person name="Verver J."/>
            <person name="Yang W.-C."/>
            <person name="Schijlen E."/>
            <person name="Repin R."/>
            <person name="Schilthuizen M."/>
            <person name="Schranz E."/>
            <person name="Heidstra R."/>
            <person name="Miyata K."/>
            <person name="Fedorova E."/>
            <person name="Kohlen W."/>
            <person name="Bisseling T."/>
            <person name="Smit S."/>
            <person name="Geurts R."/>
        </authorList>
    </citation>
    <scope>NUCLEOTIDE SEQUENCE [LARGE SCALE GENOMIC DNA]</scope>
    <source>
        <strain evidence="2">cv. WU1-14</strain>
    </source>
</reference>
<protein>
    <submittedName>
        <fullName evidence="1">Uncharacterized protein</fullName>
    </submittedName>
</protein>
<proteinExistence type="predicted"/>
<sequence length="113" mass="13483">MFLRFQSKNYILPKTRKYIINFAGKREKKKNKKLFWKNKTNLDMLSLDILHLFHVVFDLLGNIIHMLLFDLFEKQTTSLISRHQPFTNHLLKKEVSPLTFISSTEPMNQKCIS</sequence>
<organism evidence="1 2">
    <name type="scientific">Parasponia andersonii</name>
    <name type="common">Sponia andersonii</name>
    <dbReference type="NCBI Taxonomy" id="3476"/>
    <lineage>
        <taxon>Eukaryota</taxon>
        <taxon>Viridiplantae</taxon>
        <taxon>Streptophyta</taxon>
        <taxon>Embryophyta</taxon>
        <taxon>Tracheophyta</taxon>
        <taxon>Spermatophyta</taxon>
        <taxon>Magnoliopsida</taxon>
        <taxon>eudicotyledons</taxon>
        <taxon>Gunneridae</taxon>
        <taxon>Pentapetalae</taxon>
        <taxon>rosids</taxon>
        <taxon>fabids</taxon>
        <taxon>Rosales</taxon>
        <taxon>Cannabaceae</taxon>
        <taxon>Parasponia</taxon>
    </lineage>
</organism>
<accession>A0A2P5CUR5</accession>
<name>A0A2P5CUR5_PARAD</name>
<dbReference type="EMBL" id="JXTB01000093">
    <property type="protein sequence ID" value="PON64780.1"/>
    <property type="molecule type" value="Genomic_DNA"/>
</dbReference>
<keyword evidence="2" id="KW-1185">Reference proteome</keyword>
<evidence type="ECO:0000313" key="2">
    <source>
        <dbReference type="Proteomes" id="UP000237105"/>
    </source>
</evidence>
<dbReference type="Proteomes" id="UP000237105">
    <property type="component" value="Unassembled WGS sequence"/>
</dbReference>
<gene>
    <name evidence="1" type="ORF">PanWU01x14_122550</name>
</gene>
<dbReference type="AlphaFoldDB" id="A0A2P5CUR5"/>
<evidence type="ECO:0000313" key="1">
    <source>
        <dbReference type="EMBL" id="PON64780.1"/>
    </source>
</evidence>